<dbReference type="RefSeq" id="WP_084970189.1">
    <property type="nucleotide sequence ID" value="NZ_CP026378.1"/>
</dbReference>
<gene>
    <name evidence="2" type="ORF">C2E16_11360</name>
</gene>
<dbReference type="Proteomes" id="UP000237673">
    <property type="component" value="Chromosome"/>
</dbReference>
<feature type="signal peptide" evidence="1">
    <location>
        <begin position="1"/>
        <end position="19"/>
    </location>
</feature>
<dbReference type="EMBL" id="CP026378">
    <property type="protein sequence ID" value="AUY25445.1"/>
    <property type="molecule type" value="Genomic_DNA"/>
</dbReference>
<dbReference type="GeneID" id="84632254"/>
<evidence type="ECO:0000313" key="3">
    <source>
        <dbReference type="Proteomes" id="UP000237673"/>
    </source>
</evidence>
<proteinExistence type="predicted"/>
<keyword evidence="3" id="KW-1185">Reference proteome</keyword>
<organism evidence="2 3">
    <name type="scientific">Mixta calida</name>
    <dbReference type="NCBI Taxonomy" id="665913"/>
    <lineage>
        <taxon>Bacteria</taxon>
        <taxon>Pseudomonadati</taxon>
        <taxon>Pseudomonadota</taxon>
        <taxon>Gammaproteobacteria</taxon>
        <taxon>Enterobacterales</taxon>
        <taxon>Erwiniaceae</taxon>
        <taxon>Mixta</taxon>
    </lineage>
</organism>
<protein>
    <submittedName>
        <fullName evidence="2">DUF1496 domain-containing protein</fullName>
    </submittedName>
</protein>
<reference evidence="2 3" key="1">
    <citation type="submission" date="2018-01" db="EMBL/GenBank/DDBJ databases">
        <title>Complete and assembled Genome of Pantoea calida DSM22759T.</title>
        <authorList>
            <person name="Stevens M.J.A."/>
            <person name="Zurfluh K."/>
            <person name="Stephan R."/>
        </authorList>
    </citation>
    <scope>NUCLEOTIDE SEQUENCE [LARGE SCALE GENOMIC DNA]</scope>
    <source>
        <strain evidence="2 3">DSM 22759</strain>
    </source>
</reference>
<name>A0ABM6S2C3_9GAMM</name>
<keyword evidence="1" id="KW-0732">Signal</keyword>
<evidence type="ECO:0000313" key="2">
    <source>
        <dbReference type="EMBL" id="AUY25445.1"/>
    </source>
</evidence>
<sequence>MKLAWGMALMLLVATAAQAHRHDYGSGDYGSGNNGGSTSNSDVVVDMPPEVWTQGQNSSSPPCLHCCTYENRSYSEGAVVKAEDVLLQCVRDEKSLGTNNLIWRIVK</sequence>
<dbReference type="InterPro" id="IPR009971">
    <property type="entry name" value="DUF1496"/>
</dbReference>
<accession>A0ABM6S2C3</accession>
<dbReference type="Pfam" id="PF07383">
    <property type="entry name" value="DUF1496"/>
    <property type="match status" value="1"/>
</dbReference>
<evidence type="ECO:0000256" key="1">
    <source>
        <dbReference type="SAM" id="SignalP"/>
    </source>
</evidence>
<feature type="chain" id="PRO_5046610285" evidence="1">
    <location>
        <begin position="20"/>
        <end position="107"/>
    </location>
</feature>